<evidence type="ECO:0000256" key="1">
    <source>
        <dbReference type="SAM" id="Phobius"/>
    </source>
</evidence>
<dbReference type="EMBL" id="JAOPKC010000008">
    <property type="protein sequence ID" value="MCU4718168.1"/>
    <property type="molecule type" value="Genomic_DNA"/>
</dbReference>
<keyword evidence="1" id="KW-0812">Transmembrane</keyword>
<comment type="caution">
    <text evidence="3">The sequence shown here is derived from an EMBL/GenBank/DDBJ whole genome shotgun (WGS) entry which is preliminary data.</text>
</comment>
<keyword evidence="1" id="KW-0472">Membrane</keyword>
<keyword evidence="4" id="KW-1185">Reference proteome</keyword>
<evidence type="ECO:0000313" key="5">
    <source>
        <dbReference type="Proteomes" id="UP001209746"/>
    </source>
</evidence>
<evidence type="ECO:0000313" key="4">
    <source>
        <dbReference type="Proteomes" id="UP001208186"/>
    </source>
</evidence>
<dbReference type="EMBL" id="JAOPKD010000003">
    <property type="protein sequence ID" value="MCU4726412.1"/>
    <property type="molecule type" value="Genomic_DNA"/>
</dbReference>
<reference evidence="3" key="1">
    <citation type="submission" date="2023-02" db="EMBL/GenBank/DDBJ databases">
        <title>Enrichment on poylsaccharides allowed isolation of novel metabolic and taxonomic groups of Haloarchaea.</title>
        <authorList>
            <person name="Sorokin D.Y."/>
            <person name="Elcheninov A.G."/>
            <person name="Khizhniak T.V."/>
            <person name="Kolganova T.V."/>
            <person name="Kublanov I.V."/>
        </authorList>
    </citation>
    <scope>NUCLEOTIDE SEQUENCE</scope>
    <source>
        <strain evidence="2 4">HArc-curdl5-1</strain>
        <strain evidence="3">HArc-curdl7</strain>
    </source>
</reference>
<keyword evidence="1" id="KW-1133">Transmembrane helix</keyword>
<sequence length="569" mass="60503">MELIDDEGRLFGVVNVIDALVVLLVLAVLIAGVALLNPFATEAETAERYATIDLGEQQPFVAEQITDGDVMNPPNARNVTVTDVHVGPAAGTNVSVTARVRINGSLGEDGEPFRYRGDGVRQGGQFTLETAAYTASGTITRLDTEGAALDTVTRQVRLDGTLSSTAAQRLQSGDTVTYAGREGATVETVYIGPNGDSANRRATATISVETLRQSGDLTFGDQSVKLGQSLSLDFGEYGLSGTIKAIGDDAEIQTETAEVSVVTTVSGEVATQLEAGDTYDLGPATVATIDSVTQYPGPSNGQRRLYVDLSLDTVIQDGDRYFGPDQLSIGTSIPFRTAEYSFSGTIETIGEPAETNTTKVALETTVSNTVADTIEIGDIFEFGGQSIASVQTMDVYPTGDDSTRRVLLGMDLQTVTRDSGAYFGADRVTLGSTIPFETDAYRLSGEVIGRDAYVPNGSVTTATISVKVADVEPEFADGIEVGMIEESMGKTTAEIVDKRTEPASIILTSESGEIFERTHPRNEDVYLTVDATVRETPDGYQFHAQSLKEGDTITLDFRTITVRGTVTDI</sequence>
<dbReference type="AlphaFoldDB" id="A0AAE3IAC9"/>
<dbReference type="Pfam" id="PF14221">
    <property type="entry name" value="DUF4330"/>
    <property type="match status" value="2"/>
</dbReference>
<evidence type="ECO:0000313" key="2">
    <source>
        <dbReference type="EMBL" id="MCU4718168.1"/>
    </source>
</evidence>
<name>A0AAE3IAC9_9EURY</name>
<gene>
    <name evidence="3" type="ORF">OB914_05450</name>
    <name evidence="2" type="ORF">OB916_08845</name>
</gene>
<proteinExistence type="predicted"/>
<dbReference type="InterPro" id="IPR025480">
    <property type="entry name" value="DUF4330"/>
</dbReference>
<protein>
    <submittedName>
        <fullName evidence="3">DUF4330 family protein</fullName>
    </submittedName>
</protein>
<evidence type="ECO:0000313" key="3">
    <source>
        <dbReference type="EMBL" id="MCU4726412.1"/>
    </source>
</evidence>
<organism evidence="3 5">
    <name type="scientific">Halapricum hydrolyticum</name>
    <dbReference type="NCBI Taxonomy" id="2979991"/>
    <lineage>
        <taxon>Archaea</taxon>
        <taxon>Methanobacteriati</taxon>
        <taxon>Methanobacteriota</taxon>
        <taxon>Stenosarchaea group</taxon>
        <taxon>Halobacteria</taxon>
        <taxon>Halobacteriales</taxon>
        <taxon>Haloarculaceae</taxon>
        <taxon>Halapricum</taxon>
    </lineage>
</organism>
<dbReference type="Proteomes" id="UP001208186">
    <property type="component" value="Unassembled WGS sequence"/>
</dbReference>
<accession>A0AAE3IAC9</accession>
<dbReference type="Proteomes" id="UP001209746">
    <property type="component" value="Unassembled WGS sequence"/>
</dbReference>
<feature type="transmembrane region" description="Helical" evidence="1">
    <location>
        <begin position="12"/>
        <end position="36"/>
    </location>
</feature>
<dbReference type="RefSeq" id="WP_315908927.1">
    <property type="nucleotide sequence ID" value="NZ_JAOPKC010000008.1"/>
</dbReference>